<accession>A0ABN5B7K1</accession>
<keyword evidence="5" id="KW-0732">Signal</keyword>
<evidence type="ECO:0000256" key="1">
    <source>
        <dbReference type="ARBA" id="ARBA00007749"/>
    </source>
</evidence>
<dbReference type="InterPro" id="IPR001279">
    <property type="entry name" value="Metallo-B-lactamas"/>
</dbReference>
<evidence type="ECO:0000259" key="6">
    <source>
        <dbReference type="SMART" id="SM00849"/>
    </source>
</evidence>
<dbReference type="Pfam" id="PF00753">
    <property type="entry name" value="Lactamase_B"/>
    <property type="match status" value="1"/>
</dbReference>
<feature type="chain" id="PRO_5045783372" evidence="5">
    <location>
        <begin position="24"/>
        <end position="282"/>
    </location>
</feature>
<evidence type="ECO:0000313" key="7">
    <source>
        <dbReference type="EMBL" id="ASR51729.1"/>
    </source>
</evidence>
<dbReference type="SUPFAM" id="SSF56281">
    <property type="entry name" value="Metallo-hydrolase/oxidoreductase"/>
    <property type="match status" value="1"/>
</dbReference>
<dbReference type="Proteomes" id="UP000258016">
    <property type="component" value="Chromosome"/>
</dbReference>
<dbReference type="CDD" id="cd07729">
    <property type="entry name" value="AHL_lactonase_MBL-fold"/>
    <property type="match status" value="1"/>
</dbReference>
<dbReference type="InterPro" id="IPR051013">
    <property type="entry name" value="MBL_superfamily_lactonases"/>
</dbReference>
<keyword evidence="8" id="KW-1185">Reference proteome</keyword>
<dbReference type="EMBL" id="CP020083">
    <property type="protein sequence ID" value="ASR51729.1"/>
    <property type="molecule type" value="Genomic_DNA"/>
</dbReference>
<dbReference type="GeneID" id="303485876"/>
<evidence type="ECO:0000256" key="5">
    <source>
        <dbReference type="SAM" id="SignalP"/>
    </source>
</evidence>
<evidence type="ECO:0000256" key="3">
    <source>
        <dbReference type="ARBA" id="ARBA00022801"/>
    </source>
</evidence>
<feature type="domain" description="Metallo-beta-lactamase" evidence="6">
    <location>
        <begin position="62"/>
        <end position="266"/>
    </location>
</feature>
<sequence length="282" mass="30127">MAKTLTAATGAALALVFSTHALAQAPQPEVQLWRLDCGTVAANDLNAFSDTKAYTGQSKRLTSSCYLIRHGSDYLLWDTGLPSAMKGKPLDDSQAMDATVTLTIKEQLAQLKVDPARIKYVGLSHYHFDHSGQVADFPSATLIVGKGDWTVLTTDPASYGANPAPFAHWISGGGKVEQATTDKDVFGDGSVTMLRLPGHTPGHSGLLVRLKEKGPVLLTGDLAHFSENYASNGVPTFNVDRADTLASLDRFKKLADNLKATVIIQHEPADVGKLPTFPQAAE</sequence>
<dbReference type="Gene3D" id="3.60.15.10">
    <property type="entry name" value="Ribonuclease Z/Hydroxyacylglutathione hydrolase-like"/>
    <property type="match status" value="1"/>
</dbReference>
<keyword evidence="3" id="KW-0378">Hydrolase</keyword>
<dbReference type="InterPro" id="IPR036866">
    <property type="entry name" value="RibonucZ/Hydroxyglut_hydro"/>
</dbReference>
<evidence type="ECO:0000313" key="8">
    <source>
        <dbReference type="Proteomes" id="UP000258016"/>
    </source>
</evidence>
<comment type="similarity">
    <text evidence="1">Belongs to the metallo-beta-lactamase superfamily.</text>
</comment>
<gene>
    <name evidence="7" type="ORF">B5J99_09875</name>
</gene>
<reference evidence="7 8" key="1">
    <citation type="submission" date="2017-03" db="EMBL/GenBank/DDBJ databases">
        <title>Complete genome sequence of Blastomonas fulva degrading microcsystin LR.</title>
        <authorList>
            <person name="Lee H.-g."/>
            <person name="Jin L."/>
            <person name="oh H.-M."/>
        </authorList>
    </citation>
    <scope>NUCLEOTIDE SEQUENCE [LARGE SCALE GENOMIC DNA]</scope>
    <source>
        <strain evidence="7 8">T2</strain>
    </source>
</reference>
<keyword evidence="2" id="KW-0479">Metal-binding</keyword>
<name>A0ABN5B7K1_9SPHN</name>
<evidence type="ECO:0000256" key="4">
    <source>
        <dbReference type="ARBA" id="ARBA00022833"/>
    </source>
</evidence>
<dbReference type="RefSeq" id="WP_054133311.1">
    <property type="nucleotide sequence ID" value="NZ_CP020083.1"/>
</dbReference>
<dbReference type="PANTHER" id="PTHR42978:SF3">
    <property type="entry name" value="BLR3078 PROTEIN"/>
    <property type="match status" value="1"/>
</dbReference>
<evidence type="ECO:0000256" key="2">
    <source>
        <dbReference type="ARBA" id="ARBA00022723"/>
    </source>
</evidence>
<dbReference type="PANTHER" id="PTHR42978">
    <property type="entry name" value="QUORUM-QUENCHING LACTONASE YTNP-RELATED-RELATED"/>
    <property type="match status" value="1"/>
</dbReference>
<feature type="signal peptide" evidence="5">
    <location>
        <begin position="1"/>
        <end position="23"/>
    </location>
</feature>
<dbReference type="SMART" id="SM00849">
    <property type="entry name" value="Lactamase_B"/>
    <property type="match status" value="1"/>
</dbReference>
<keyword evidence="4" id="KW-0862">Zinc</keyword>
<proteinExistence type="inferred from homology"/>
<organism evidence="7 8">
    <name type="scientific">Blastomonas fulva</name>
    <dbReference type="NCBI Taxonomy" id="1550728"/>
    <lineage>
        <taxon>Bacteria</taxon>
        <taxon>Pseudomonadati</taxon>
        <taxon>Pseudomonadota</taxon>
        <taxon>Alphaproteobacteria</taxon>
        <taxon>Sphingomonadales</taxon>
        <taxon>Sphingomonadaceae</taxon>
        <taxon>Blastomonas</taxon>
    </lineage>
</organism>
<protein>
    <submittedName>
        <fullName evidence="7">MBL fold metallo-hydrolase</fullName>
    </submittedName>
</protein>